<dbReference type="GO" id="GO:0003677">
    <property type="term" value="F:DNA binding"/>
    <property type="evidence" value="ECO:0007669"/>
    <property type="project" value="UniProtKB-KW"/>
</dbReference>
<evidence type="ECO:0000256" key="4">
    <source>
        <dbReference type="ARBA" id="ARBA00022701"/>
    </source>
</evidence>
<reference evidence="16 17" key="1">
    <citation type="journal article" date="2019" name="Sci. Data">
        <title>Hybrid genome assembly and annotation of Danionella translucida.</title>
        <authorList>
            <person name="Kadobianskyi M."/>
            <person name="Schulze L."/>
            <person name="Schuelke M."/>
            <person name="Judkewitz B."/>
        </authorList>
    </citation>
    <scope>NUCLEOTIDE SEQUENCE [LARGE SCALE GENOMIC DNA]</scope>
    <source>
        <strain evidence="16 17">Bolton</strain>
    </source>
</reference>
<keyword evidence="3" id="KW-0597">Phosphoprotein</keyword>
<dbReference type="GO" id="GO:0090307">
    <property type="term" value="P:mitotic spindle assembly"/>
    <property type="evidence" value="ECO:0007669"/>
    <property type="project" value="TreeGrafter"/>
</dbReference>
<keyword evidence="10" id="KW-0206">Cytoskeleton</keyword>
<feature type="region of interest" description="Disordered" evidence="13">
    <location>
        <begin position="1235"/>
        <end position="1276"/>
    </location>
</feature>
<evidence type="ECO:0000259" key="15">
    <source>
        <dbReference type="PROSITE" id="PS51253"/>
    </source>
</evidence>
<dbReference type="GO" id="GO:0005876">
    <property type="term" value="C:spindle microtubule"/>
    <property type="evidence" value="ECO:0007669"/>
    <property type="project" value="TreeGrafter"/>
</dbReference>
<comment type="caution">
    <text evidence="16">The sequence shown here is derived from an EMBL/GenBank/DDBJ whole genome shotgun (WGS) entry which is preliminary data.</text>
</comment>
<dbReference type="PRINTS" id="PR00380">
    <property type="entry name" value="KINESINHEAVY"/>
</dbReference>
<comment type="subcellular location">
    <subcellularLocation>
        <location evidence="1">Cytoplasm</location>
        <location evidence="1">Cytoskeleton</location>
        <location evidence="1">Spindle</location>
    </subcellularLocation>
</comment>
<dbReference type="Pfam" id="PF03221">
    <property type="entry name" value="HTH_Tnp_Tc5"/>
    <property type="match status" value="1"/>
</dbReference>
<gene>
    <name evidence="16" type="ORF">DNTS_024128</name>
</gene>
<feature type="compositionally biased region" description="Basic and acidic residues" evidence="13">
    <location>
        <begin position="1242"/>
        <end position="1267"/>
    </location>
</feature>
<dbReference type="Gene3D" id="3.40.850.10">
    <property type="entry name" value="Kinesin motor domain"/>
    <property type="match status" value="1"/>
</dbReference>
<dbReference type="PROSITE" id="PS00411">
    <property type="entry name" value="KINESIN_MOTOR_1"/>
    <property type="match status" value="1"/>
</dbReference>
<evidence type="ECO:0000256" key="2">
    <source>
        <dbReference type="ARBA" id="ARBA00022490"/>
    </source>
</evidence>
<dbReference type="SMART" id="SM00674">
    <property type="entry name" value="CENPB"/>
    <property type="match status" value="1"/>
</dbReference>
<dbReference type="GO" id="GO:0048731">
    <property type="term" value="P:system development"/>
    <property type="evidence" value="ECO:0007669"/>
    <property type="project" value="UniProtKB-ARBA"/>
</dbReference>
<comment type="similarity">
    <text evidence="11">Belongs to the TRAFAC class myosin-kinesin ATPase superfamily. Kinesin family.</text>
</comment>
<evidence type="ECO:0000256" key="12">
    <source>
        <dbReference type="SAM" id="Coils"/>
    </source>
</evidence>
<dbReference type="EMBL" id="SRMA01025983">
    <property type="protein sequence ID" value="TRY89391.1"/>
    <property type="molecule type" value="Genomic_DNA"/>
</dbReference>
<dbReference type="PROSITE" id="PS51253">
    <property type="entry name" value="HTH_CENPB"/>
    <property type="match status" value="1"/>
</dbReference>
<dbReference type="CDD" id="cd21786">
    <property type="entry name" value="RBD_KIF20B"/>
    <property type="match status" value="1"/>
</dbReference>
<feature type="coiled-coil region" evidence="12">
    <location>
        <begin position="972"/>
        <end position="1022"/>
    </location>
</feature>
<keyword evidence="8" id="KW-0238">DNA-binding</keyword>
<dbReference type="GO" id="GO:0007018">
    <property type="term" value="P:microtubule-based movement"/>
    <property type="evidence" value="ECO:0007669"/>
    <property type="project" value="InterPro"/>
</dbReference>
<feature type="domain" description="HTH CENPB-type" evidence="15">
    <location>
        <begin position="1500"/>
        <end position="1571"/>
    </location>
</feature>
<evidence type="ECO:0000256" key="1">
    <source>
        <dbReference type="ARBA" id="ARBA00004186"/>
    </source>
</evidence>
<feature type="non-terminal residue" evidence="16">
    <location>
        <position position="1648"/>
    </location>
</feature>
<feature type="compositionally biased region" description="Basic residues" evidence="13">
    <location>
        <begin position="1313"/>
        <end position="1324"/>
    </location>
</feature>
<dbReference type="InterPro" id="IPR006600">
    <property type="entry name" value="HTH_CenpB_DNA-bd_dom"/>
</dbReference>
<name>A0A553QHI0_9TELE</name>
<dbReference type="InterPro" id="IPR036961">
    <property type="entry name" value="Kinesin_motor_dom_sf"/>
</dbReference>
<evidence type="ECO:0008006" key="18">
    <source>
        <dbReference type="Google" id="ProtNLM"/>
    </source>
</evidence>
<sequence>MHLLKTMESGFNQRSERVGSILVEDLRKDLFTEFSKLSRETDKEHLQVYLRVRPFTATEREEESQDCITIEDPDCVVLKAPRASLSARHSEKFGPQLAQRFQFSQVYGPETTQRQIFDGTTKSWVKEVLEGGNSLIFTYGVTNAGKTYTFLGPDSDGGILPRSLNVIFNSIEGRLYNANNIKPQRCVDFTRLTKEQQEEEATNKRNLLRRFRDNDSQKNLSSTSSSSCSFDGSTSSDSICMDKTSDIKFSIWVSFCEIYNENIHDLLDLAPNGSHRRTVLRLAQDVKGNAFVKDLKWVQVSSSQEALKVVKIGRKNQSFSSTKLNNISSRSHSIFSIRVLRIEDLAIPRVQTISELSLCDLAGSERCAKTQNHGERLKEAGNINTSLLTLGKCINALRVNQLQPKFHQHVPFRESKLTHYLQGFFCGRGKACMIININQCASMYDETLNVLKFSAVAQKVVVLNSKPAANMALTRSARDVSMMINNSDNKEATRRSSFMGWEMSLEDVLEDENDEEVMDSGDESMEDNTVVELAETQELLELRAKVEELQEKLAKEESEKITMEAGIREEVTAEFMELFSNMEKDYSERFKREKEIVEERAERRLEILKHLVSRTAGETADVSFEDSASKEVNMELLDSMIESMRSGLSRIKGDAEAVQMCLTTDPTGKMQIEEMKEELLKSQQQFNQKAKELAELSVLQQEEHGQLLQANKNYENQKLRCQELMSICREKDDMLSTLQAALHQNVEEATKERVFVNSIKEEILDLRKNCKCKLQEEGKETRSPMKQQLLQDLKLKDDLLNQLQTQHVSLEKAMEDISERMAKLTEAHEAAVSVERAEVSRVTQENRTLTDELHKLQRAMDEQSSEFGILQMQLKTKTTKINELSEELTAARVLMKDFQAQSSTIQSLTTKAENLQQELCASQLSLEKKEAEYGRIMESCQEKSRRISILEHEVSQTTASVSRLETLCTQLKTEHEAQAQEYQLLLSRYEEQKFALTQIRSDSELLEELTALKLQLEKREEQDSGDDCWKILQDKFLQMLSKLNQHQGVLSIVQTIVQREISKARDEVNRRVTVTESELDLKHLELESNALELQRLGNLVNDERLKLESLHCDLQKMECERSDVRQQLCEANLYKDQLEKQLLMLTEEKKMLQQRLCNETEVQFKQLKEEESEQPLQTPCQDLATIQEVFQKPGCCLSEDPRQRIWTVEKTQAQDDDQQAVQPAGTLQPEILKEQQTTEQENNLKSEFVEDDHLLKSEELNTKKEEDLSSPTPEMGVLEQRFPKPELEISFTPLKPNLLNVRKPGEEESVTIKLRRSARKRKSHRIENSEETENKKNRRIKMPMVENQGQFMPNDSSSSLKKKKDGTMQKIGDFIQGSPTLIGSKAKRILSMVMSPELVHASENKPKRSKRKLFKTQVSSPMDIPSNPEITAPLPSLFLKMSKQKRLAYKVPFKLAVIKFAKEHGNRAAERHFGRPPTEKMIREWRKQEDQLQKLEKSRHTLRQKTAKWPELEVEVKVWITRHRQNGYRVSTKMIINEAKRIAVEKGIQDFIGSLSWCYRFLKRSGLSLRTKTRISQKMPKEYKSKILSFHKAHTTNTTKKNFKEVKTQIAVIPGGLTRQLQPLDVSINKMFKVLMREEWNTWMADDQ</sequence>
<keyword evidence="6 11" id="KW-0067">ATP-binding</keyword>
<keyword evidence="4" id="KW-0493">Microtubule</keyword>
<evidence type="ECO:0000256" key="7">
    <source>
        <dbReference type="ARBA" id="ARBA00023054"/>
    </source>
</evidence>
<dbReference type="InterPro" id="IPR027417">
    <property type="entry name" value="P-loop_NTPase"/>
</dbReference>
<feature type="compositionally biased region" description="Basic and acidic residues" evidence="13">
    <location>
        <begin position="1325"/>
        <end position="1335"/>
    </location>
</feature>
<evidence type="ECO:0000313" key="16">
    <source>
        <dbReference type="EMBL" id="TRY89391.1"/>
    </source>
</evidence>
<feature type="binding site" evidence="11">
    <location>
        <begin position="140"/>
        <end position="147"/>
    </location>
    <ligand>
        <name>ATP</name>
        <dbReference type="ChEBI" id="CHEBI:30616"/>
    </ligand>
</feature>
<proteinExistence type="inferred from homology"/>
<evidence type="ECO:0000256" key="5">
    <source>
        <dbReference type="ARBA" id="ARBA00022741"/>
    </source>
</evidence>
<dbReference type="Gene3D" id="1.10.10.60">
    <property type="entry name" value="Homeodomain-like"/>
    <property type="match status" value="1"/>
</dbReference>
<dbReference type="GO" id="GO:0005524">
    <property type="term" value="F:ATP binding"/>
    <property type="evidence" value="ECO:0007669"/>
    <property type="project" value="UniProtKB-UniRule"/>
</dbReference>
<dbReference type="GO" id="GO:0008574">
    <property type="term" value="F:plus-end-directed microtubule motor activity"/>
    <property type="evidence" value="ECO:0007669"/>
    <property type="project" value="TreeGrafter"/>
</dbReference>
<feature type="coiled-coil region" evidence="12">
    <location>
        <begin position="786"/>
        <end position="918"/>
    </location>
</feature>
<dbReference type="InterPro" id="IPR019821">
    <property type="entry name" value="Kinesin_motor_CS"/>
</dbReference>
<dbReference type="Pfam" id="PF03184">
    <property type="entry name" value="DDE_1"/>
    <property type="match status" value="1"/>
</dbReference>
<feature type="compositionally biased region" description="Low complexity" evidence="13">
    <location>
        <begin position="221"/>
        <end position="236"/>
    </location>
</feature>
<feature type="coiled-coil region" evidence="12">
    <location>
        <begin position="1478"/>
        <end position="1505"/>
    </location>
</feature>
<dbReference type="GO" id="GO:0072686">
    <property type="term" value="C:mitotic spindle"/>
    <property type="evidence" value="ECO:0007669"/>
    <property type="project" value="TreeGrafter"/>
</dbReference>
<evidence type="ECO:0000256" key="8">
    <source>
        <dbReference type="ARBA" id="ARBA00023125"/>
    </source>
</evidence>
<dbReference type="GO" id="GO:0005634">
    <property type="term" value="C:nucleus"/>
    <property type="evidence" value="ECO:0007669"/>
    <property type="project" value="TreeGrafter"/>
</dbReference>
<dbReference type="PANTHER" id="PTHR47970">
    <property type="entry name" value="KINESIN-LIKE PROTEIN KIF11"/>
    <property type="match status" value="1"/>
</dbReference>
<dbReference type="SMART" id="SM00129">
    <property type="entry name" value="KISc"/>
    <property type="match status" value="1"/>
</dbReference>
<dbReference type="Proteomes" id="UP000316079">
    <property type="component" value="Unassembled WGS sequence"/>
</dbReference>
<dbReference type="InterPro" id="IPR001752">
    <property type="entry name" value="Kinesin_motor_dom"/>
</dbReference>
<keyword evidence="7 12" id="KW-0175">Coiled coil</keyword>
<evidence type="ECO:0000256" key="6">
    <source>
        <dbReference type="ARBA" id="ARBA00022840"/>
    </source>
</evidence>
<dbReference type="Pfam" id="PF00225">
    <property type="entry name" value="Kinesin"/>
    <property type="match status" value="1"/>
</dbReference>
<feature type="domain" description="Kinesin motor" evidence="14">
    <location>
        <begin position="45"/>
        <end position="460"/>
    </location>
</feature>
<evidence type="ECO:0000256" key="10">
    <source>
        <dbReference type="ARBA" id="ARBA00023212"/>
    </source>
</evidence>
<evidence type="ECO:0000259" key="14">
    <source>
        <dbReference type="PROSITE" id="PS50067"/>
    </source>
</evidence>
<evidence type="ECO:0000256" key="9">
    <source>
        <dbReference type="ARBA" id="ARBA00023175"/>
    </source>
</evidence>
<feature type="region of interest" description="Disordered" evidence="13">
    <location>
        <begin position="1310"/>
        <end position="1336"/>
    </location>
</feature>
<organism evidence="16 17">
    <name type="scientific">Danionella cerebrum</name>
    <dbReference type="NCBI Taxonomy" id="2873325"/>
    <lineage>
        <taxon>Eukaryota</taxon>
        <taxon>Metazoa</taxon>
        <taxon>Chordata</taxon>
        <taxon>Craniata</taxon>
        <taxon>Vertebrata</taxon>
        <taxon>Euteleostomi</taxon>
        <taxon>Actinopterygii</taxon>
        <taxon>Neopterygii</taxon>
        <taxon>Teleostei</taxon>
        <taxon>Ostariophysi</taxon>
        <taxon>Cypriniformes</taxon>
        <taxon>Danionidae</taxon>
        <taxon>Danioninae</taxon>
        <taxon>Danionella</taxon>
    </lineage>
</organism>
<feature type="region of interest" description="Disordered" evidence="13">
    <location>
        <begin position="214"/>
        <end position="236"/>
    </location>
</feature>
<feature type="coiled-coil region" evidence="12">
    <location>
        <begin position="1074"/>
        <end position="1155"/>
    </location>
</feature>
<dbReference type="SUPFAM" id="SSF46689">
    <property type="entry name" value="Homeodomain-like"/>
    <property type="match status" value="1"/>
</dbReference>
<dbReference type="SUPFAM" id="SSF52540">
    <property type="entry name" value="P-loop containing nucleoside triphosphate hydrolases"/>
    <property type="match status" value="1"/>
</dbReference>
<evidence type="ECO:0000313" key="17">
    <source>
        <dbReference type="Proteomes" id="UP000316079"/>
    </source>
</evidence>
<keyword evidence="9 11" id="KW-0505">Motor protein</keyword>
<accession>A0A553QHI0</accession>
<dbReference type="STRING" id="623744.A0A553QHI0"/>
<dbReference type="OrthoDB" id="123929at2759"/>
<dbReference type="InterPro" id="IPR004875">
    <property type="entry name" value="DDE_SF_endonuclease_dom"/>
</dbReference>
<keyword evidence="2" id="KW-0963">Cytoplasm</keyword>
<evidence type="ECO:0000256" key="13">
    <source>
        <dbReference type="SAM" id="MobiDB-lite"/>
    </source>
</evidence>
<evidence type="ECO:0000256" key="3">
    <source>
        <dbReference type="ARBA" id="ARBA00022553"/>
    </source>
</evidence>
<dbReference type="PROSITE" id="PS50067">
    <property type="entry name" value="KINESIN_MOTOR_2"/>
    <property type="match status" value="1"/>
</dbReference>
<protein>
    <recommendedName>
        <fullName evidence="18">Kinesin motor domain-containing protein</fullName>
    </recommendedName>
</protein>
<evidence type="ECO:0000256" key="11">
    <source>
        <dbReference type="PROSITE-ProRule" id="PRU00283"/>
    </source>
</evidence>
<dbReference type="InterPro" id="IPR009057">
    <property type="entry name" value="Homeodomain-like_sf"/>
</dbReference>
<feature type="coiled-coil region" evidence="12">
    <location>
        <begin position="532"/>
        <end position="566"/>
    </location>
</feature>
<dbReference type="InterPro" id="IPR047149">
    <property type="entry name" value="KIF11-like"/>
</dbReference>
<dbReference type="GO" id="GO:0051231">
    <property type="term" value="P:spindle elongation"/>
    <property type="evidence" value="ECO:0007669"/>
    <property type="project" value="TreeGrafter"/>
</dbReference>
<dbReference type="PANTHER" id="PTHR47970:SF29">
    <property type="entry name" value="KINESIN FAMILY MEMBER 20B"/>
    <property type="match status" value="1"/>
</dbReference>
<dbReference type="GO" id="GO:0008017">
    <property type="term" value="F:microtubule binding"/>
    <property type="evidence" value="ECO:0007669"/>
    <property type="project" value="InterPro"/>
</dbReference>
<keyword evidence="5 11" id="KW-0547">Nucleotide-binding</keyword>
<keyword evidence="17" id="KW-1185">Reference proteome</keyword>